<protein>
    <submittedName>
        <fullName evidence="3">DUF4397 domain-containing protein</fullName>
    </submittedName>
</protein>
<keyword evidence="4" id="KW-1185">Reference proteome</keyword>
<evidence type="ECO:0000259" key="2">
    <source>
        <dbReference type="Pfam" id="PF14344"/>
    </source>
</evidence>
<evidence type="ECO:0000313" key="3">
    <source>
        <dbReference type="EMBL" id="MFG6457445.1"/>
    </source>
</evidence>
<feature type="domain" description="DUF4397" evidence="2">
    <location>
        <begin position="36"/>
        <end position="149"/>
    </location>
</feature>
<evidence type="ECO:0000313" key="4">
    <source>
        <dbReference type="Proteomes" id="UP001606305"/>
    </source>
</evidence>
<dbReference type="EMBL" id="JBIGIA010000007">
    <property type="protein sequence ID" value="MFG6457445.1"/>
    <property type="molecule type" value="Genomic_DNA"/>
</dbReference>
<feature type="signal peptide" evidence="1">
    <location>
        <begin position="1"/>
        <end position="20"/>
    </location>
</feature>
<keyword evidence="1" id="KW-0732">Signal</keyword>
<name>A0ABW7G6A1_9BURK</name>
<sequence>MRFTPLANRLALTLSLSVTAALTACGGGGDDGSNTQMRLLNATRSFATLDLTADDKAVSSKVAYANVGEYGSVGTSAASIKVLDSVSGVSLQALTPQLNANSRYTLVLSGFAGAVRPSLIEENQDAAEANRAKLQVLNLAPDAGALDVYVTAAANCTLSNEAALVTNLAGSTGSIYNVINSGKFRVCVTGYSKRNDLRLEIPEVTLDSTTVNTLILTATDGGVLVNGMTLLHKSTVKNFPTTLTRVRAVSALAGTAPVSATISGNNILPSSLPPNTTDYYSFTAGANSVAITANSIPVGPATYNFLAGNEYTLLVWGDETTQQVSVLVDDNRLPTISGNVKMRLVNGMSAANALASLNVDYQTQASNVLPGTSSVPANMNSSTGAAVTVNSPLKVDAIYNPASGTSTGLTPLTANGVYTVFVMGDPNNVKGKLSKDR</sequence>
<evidence type="ECO:0000256" key="1">
    <source>
        <dbReference type="SAM" id="SignalP"/>
    </source>
</evidence>
<dbReference type="Proteomes" id="UP001606305">
    <property type="component" value="Unassembled WGS sequence"/>
</dbReference>
<feature type="chain" id="PRO_5047188524" evidence="1">
    <location>
        <begin position="21"/>
        <end position="437"/>
    </location>
</feature>
<reference evidence="3 4" key="1">
    <citation type="submission" date="2024-09" db="EMBL/GenBank/DDBJ databases">
        <title>Novel species of the genus Pelomonas and Roseateles isolated from streams.</title>
        <authorList>
            <person name="Lu H."/>
        </authorList>
    </citation>
    <scope>NUCLEOTIDE SEQUENCE [LARGE SCALE GENOMIC DNA]</scope>
    <source>
        <strain evidence="3 4">BYS96W</strain>
    </source>
</reference>
<organism evidence="3 4">
    <name type="scientific">Pelomonas nitida</name>
    <dbReference type="NCBI Taxonomy" id="3299027"/>
    <lineage>
        <taxon>Bacteria</taxon>
        <taxon>Pseudomonadati</taxon>
        <taxon>Pseudomonadota</taxon>
        <taxon>Betaproteobacteria</taxon>
        <taxon>Burkholderiales</taxon>
        <taxon>Sphaerotilaceae</taxon>
        <taxon>Roseateles</taxon>
    </lineage>
</organism>
<dbReference type="Pfam" id="PF14344">
    <property type="entry name" value="DUF4397"/>
    <property type="match status" value="2"/>
</dbReference>
<feature type="domain" description="DUF4397" evidence="2">
    <location>
        <begin position="245"/>
        <end position="354"/>
    </location>
</feature>
<dbReference type="RefSeq" id="WP_394488303.1">
    <property type="nucleotide sequence ID" value="NZ_JBIGIA010000007.1"/>
</dbReference>
<dbReference type="InterPro" id="IPR025510">
    <property type="entry name" value="DUF4397"/>
</dbReference>
<comment type="caution">
    <text evidence="3">The sequence shown here is derived from an EMBL/GenBank/DDBJ whole genome shotgun (WGS) entry which is preliminary data.</text>
</comment>
<dbReference type="PROSITE" id="PS51257">
    <property type="entry name" value="PROKAR_LIPOPROTEIN"/>
    <property type="match status" value="1"/>
</dbReference>
<gene>
    <name evidence="3" type="ORF">ACG00X_11430</name>
</gene>
<accession>A0ABW7G6A1</accession>
<proteinExistence type="predicted"/>